<evidence type="ECO:0000313" key="8">
    <source>
        <dbReference type="Proteomes" id="UP000263900"/>
    </source>
</evidence>
<evidence type="ECO:0000256" key="4">
    <source>
        <dbReference type="ARBA" id="ARBA00023015"/>
    </source>
</evidence>
<dbReference type="OrthoDB" id="9787568at2"/>
<dbReference type="GO" id="GO:0005829">
    <property type="term" value="C:cytosol"/>
    <property type="evidence" value="ECO:0007669"/>
    <property type="project" value="TreeGrafter"/>
</dbReference>
<proteinExistence type="inferred from homology"/>
<dbReference type="SUPFAM" id="SSF48013">
    <property type="entry name" value="NusB-like"/>
    <property type="match status" value="1"/>
</dbReference>
<protein>
    <submittedName>
        <fullName evidence="7">Transcription antitermination factor NusB</fullName>
    </submittedName>
</protein>
<dbReference type="Proteomes" id="UP000263900">
    <property type="component" value="Chromosome"/>
</dbReference>
<feature type="domain" description="NusB/RsmB/TIM44" evidence="6">
    <location>
        <begin position="183"/>
        <end position="292"/>
    </location>
</feature>
<organism evidence="7 8">
    <name type="scientific">Paraflavitalea soli</name>
    <dbReference type="NCBI Taxonomy" id="2315862"/>
    <lineage>
        <taxon>Bacteria</taxon>
        <taxon>Pseudomonadati</taxon>
        <taxon>Bacteroidota</taxon>
        <taxon>Chitinophagia</taxon>
        <taxon>Chitinophagales</taxon>
        <taxon>Chitinophagaceae</taxon>
        <taxon>Paraflavitalea</taxon>
    </lineage>
</organism>
<dbReference type="InterPro" id="IPR011605">
    <property type="entry name" value="NusB_fam"/>
</dbReference>
<comment type="similarity">
    <text evidence="1">Belongs to the NusB family.</text>
</comment>
<dbReference type="NCBIfam" id="TIGR01951">
    <property type="entry name" value="nusB"/>
    <property type="match status" value="1"/>
</dbReference>
<keyword evidence="3" id="KW-0694">RNA-binding</keyword>
<sequence>MISRRNIRVKVMQALYSVETQETTTKPNDPFRLLQKHFDHTHHLFVYLIHFLTELARYAEVDSRNRAGKHLPSKADLNVNIKLAGNELLWKILEYPSYQKAVKEARPELLENPELLKKMYLQLVETDRYQQYIAVEGRDKKEEKSMLEFIFNELMLPNEDFTSYVEENFTNWDDDADMLRLLLQNFLNKPASFNFQELISREKWQFGKSLLETVLEKKEVTMEYIKPRLKNWDPERIAVLDMILMRMGVCEFLYFETIPPKVTINEYIDLAKEYSTPQSGQFVNGILDNIHKDLVRDDKMHKVAFKPS</sequence>
<gene>
    <name evidence="7" type="primary">nusB</name>
    <name evidence="7" type="ORF">D3H65_03130</name>
</gene>
<evidence type="ECO:0000259" key="6">
    <source>
        <dbReference type="Pfam" id="PF01029"/>
    </source>
</evidence>
<dbReference type="EMBL" id="CP032157">
    <property type="protein sequence ID" value="AXY73022.1"/>
    <property type="molecule type" value="Genomic_DNA"/>
</dbReference>
<dbReference type="GO" id="GO:0003723">
    <property type="term" value="F:RNA binding"/>
    <property type="evidence" value="ECO:0007669"/>
    <property type="project" value="UniProtKB-KW"/>
</dbReference>
<dbReference type="Pfam" id="PF01029">
    <property type="entry name" value="NusB"/>
    <property type="match status" value="1"/>
</dbReference>
<dbReference type="InterPro" id="IPR035926">
    <property type="entry name" value="NusB-like_sf"/>
</dbReference>
<name>A0A3B7MFC3_9BACT</name>
<evidence type="ECO:0000256" key="5">
    <source>
        <dbReference type="ARBA" id="ARBA00023163"/>
    </source>
</evidence>
<dbReference type="InterPro" id="IPR006027">
    <property type="entry name" value="NusB_RsmB_TIM44"/>
</dbReference>
<dbReference type="KEGG" id="pseg:D3H65_03130"/>
<keyword evidence="4" id="KW-0805">Transcription regulation</keyword>
<dbReference type="PANTHER" id="PTHR11078:SF3">
    <property type="entry name" value="ANTITERMINATION NUSB DOMAIN-CONTAINING PROTEIN"/>
    <property type="match status" value="1"/>
</dbReference>
<dbReference type="GO" id="GO:0031564">
    <property type="term" value="P:transcription antitermination"/>
    <property type="evidence" value="ECO:0007669"/>
    <property type="project" value="UniProtKB-KW"/>
</dbReference>
<reference evidence="7 8" key="1">
    <citation type="submission" date="2018-09" db="EMBL/GenBank/DDBJ databases">
        <title>Genome sequencing of strain 6GH32-13.</title>
        <authorList>
            <person name="Weon H.-Y."/>
            <person name="Heo J."/>
            <person name="Kwon S.-W."/>
        </authorList>
    </citation>
    <scope>NUCLEOTIDE SEQUENCE [LARGE SCALE GENOMIC DNA]</scope>
    <source>
        <strain evidence="7 8">5GH32-13</strain>
    </source>
</reference>
<dbReference type="GO" id="GO:0006353">
    <property type="term" value="P:DNA-templated transcription termination"/>
    <property type="evidence" value="ECO:0007669"/>
    <property type="project" value="InterPro"/>
</dbReference>
<evidence type="ECO:0000256" key="2">
    <source>
        <dbReference type="ARBA" id="ARBA00022814"/>
    </source>
</evidence>
<accession>A0A3B7MFC3</accession>
<dbReference type="AlphaFoldDB" id="A0A3B7MFC3"/>
<dbReference type="PANTHER" id="PTHR11078">
    <property type="entry name" value="N UTILIZATION SUBSTANCE PROTEIN B-RELATED"/>
    <property type="match status" value="1"/>
</dbReference>
<keyword evidence="8" id="KW-1185">Reference proteome</keyword>
<dbReference type="Gene3D" id="1.10.940.10">
    <property type="entry name" value="NusB-like"/>
    <property type="match status" value="1"/>
</dbReference>
<evidence type="ECO:0000256" key="3">
    <source>
        <dbReference type="ARBA" id="ARBA00022884"/>
    </source>
</evidence>
<keyword evidence="2" id="KW-0889">Transcription antitermination</keyword>
<evidence type="ECO:0000256" key="1">
    <source>
        <dbReference type="ARBA" id="ARBA00005952"/>
    </source>
</evidence>
<evidence type="ECO:0000313" key="7">
    <source>
        <dbReference type="EMBL" id="AXY73022.1"/>
    </source>
</evidence>
<dbReference type="RefSeq" id="WP_119048860.1">
    <property type="nucleotide sequence ID" value="NZ_CP032157.1"/>
</dbReference>
<keyword evidence="5" id="KW-0804">Transcription</keyword>